<evidence type="ECO:0000256" key="8">
    <source>
        <dbReference type="PROSITE-ProRule" id="PRU00192"/>
    </source>
</evidence>
<evidence type="ECO:0000313" key="13">
    <source>
        <dbReference type="Proteomes" id="UP000644660"/>
    </source>
</evidence>
<proteinExistence type="predicted"/>
<feature type="compositionally biased region" description="Basic and acidic residues" evidence="9">
    <location>
        <begin position="264"/>
        <end position="288"/>
    </location>
</feature>
<feature type="region of interest" description="Disordered" evidence="9">
    <location>
        <begin position="189"/>
        <end position="208"/>
    </location>
</feature>
<dbReference type="PANTHER" id="PTHR10829">
    <property type="entry name" value="CORTACTIN AND DREBRIN"/>
    <property type="match status" value="1"/>
</dbReference>
<dbReference type="SUPFAM" id="SSF50044">
    <property type="entry name" value="SH3-domain"/>
    <property type="match status" value="1"/>
</dbReference>
<dbReference type="SMART" id="SM00326">
    <property type="entry name" value="SH3"/>
    <property type="match status" value="1"/>
</dbReference>
<evidence type="ECO:0000256" key="5">
    <source>
        <dbReference type="ARBA" id="ARBA00023203"/>
    </source>
</evidence>
<dbReference type="InterPro" id="IPR001452">
    <property type="entry name" value="SH3_domain"/>
</dbReference>
<dbReference type="InterPro" id="IPR035718">
    <property type="entry name" value="Abp1_fungi_SH3_C2"/>
</dbReference>
<dbReference type="GO" id="GO:0051015">
    <property type="term" value="F:actin filament binding"/>
    <property type="evidence" value="ECO:0007669"/>
    <property type="project" value="TreeGrafter"/>
</dbReference>
<dbReference type="OrthoDB" id="5971719at2759"/>
<organism evidence="12 13">
    <name type="scientific">Maudiozyma barnettii</name>
    <dbReference type="NCBI Taxonomy" id="61262"/>
    <lineage>
        <taxon>Eukaryota</taxon>
        <taxon>Fungi</taxon>
        <taxon>Dikarya</taxon>
        <taxon>Ascomycota</taxon>
        <taxon>Saccharomycotina</taxon>
        <taxon>Saccharomycetes</taxon>
        <taxon>Saccharomycetales</taxon>
        <taxon>Saccharomycetaceae</taxon>
        <taxon>Maudiozyma</taxon>
    </lineage>
</organism>
<dbReference type="InterPro" id="IPR002108">
    <property type="entry name" value="ADF-H"/>
</dbReference>
<dbReference type="SMART" id="SM00102">
    <property type="entry name" value="ADF"/>
    <property type="match status" value="1"/>
</dbReference>
<evidence type="ECO:0000256" key="7">
    <source>
        <dbReference type="ARBA" id="ARBA00072614"/>
    </source>
</evidence>
<dbReference type="CDD" id="cd11961">
    <property type="entry name" value="SH3_Abp1_fungi_C2"/>
    <property type="match status" value="1"/>
</dbReference>
<evidence type="ECO:0000259" key="10">
    <source>
        <dbReference type="PROSITE" id="PS50002"/>
    </source>
</evidence>
<evidence type="ECO:0000256" key="9">
    <source>
        <dbReference type="SAM" id="MobiDB-lite"/>
    </source>
</evidence>
<dbReference type="Proteomes" id="UP000644660">
    <property type="component" value="Unassembled WGS sequence"/>
</dbReference>
<evidence type="ECO:0000259" key="11">
    <source>
        <dbReference type="PROSITE" id="PS51263"/>
    </source>
</evidence>
<feature type="compositionally biased region" description="Polar residues" evidence="9">
    <location>
        <begin position="338"/>
        <end position="364"/>
    </location>
</feature>
<feature type="domain" description="ADF-H" evidence="11">
    <location>
        <begin position="7"/>
        <end position="136"/>
    </location>
</feature>
<gene>
    <name evidence="12" type="ORF">KABA2_01S10912</name>
</gene>
<reference evidence="12 13" key="1">
    <citation type="submission" date="2020-05" db="EMBL/GenBank/DDBJ databases">
        <authorList>
            <person name="Casaregola S."/>
            <person name="Devillers H."/>
            <person name="Grondin C."/>
        </authorList>
    </citation>
    <scope>NUCLEOTIDE SEQUENCE [LARGE SCALE GENOMIC DNA]</scope>
    <source>
        <strain evidence="12 13">CLIB 1767</strain>
    </source>
</reference>
<dbReference type="AlphaFoldDB" id="A0A8H2ZFG2"/>
<dbReference type="SUPFAM" id="SSF55753">
    <property type="entry name" value="Actin depolymerizing proteins"/>
    <property type="match status" value="1"/>
</dbReference>
<accession>A0A8H2ZFG2</accession>
<dbReference type="GO" id="GO:0030864">
    <property type="term" value="C:cortical actin cytoskeleton"/>
    <property type="evidence" value="ECO:0007669"/>
    <property type="project" value="TreeGrafter"/>
</dbReference>
<dbReference type="FunFam" id="3.40.20.10:FF:000052">
    <property type="entry name" value="Actin-binding protein"/>
    <property type="match status" value="1"/>
</dbReference>
<dbReference type="GO" id="GO:0005884">
    <property type="term" value="C:actin filament"/>
    <property type="evidence" value="ECO:0007669"/>
    <property type="project" value="TreeGrafter"/>
</dbReference>
<dbReference type="InterPro" id="IPR029006">
    <property type="entry name" value="ADF-H/Gelsolin-like_dom_sf"/>
</dbReference>
<comment type="subcellular location">
    <subcellularLocation>
        <location evidence="1">Cytoplasm</location>
        <location evidence="1">Cytoskeleton</location>
    </subcellularLocation>
</comment>
<evidence type="ECO:0000256" key="6">
    <source>
        <dbReference type="ARBA" id="ARBA00023212"/>
    </source>
</evidence>
<name>A0A8H2ZFG2_9SACH</name>
<dbReference type="GO" id="GO:0030427">
    <property type="term" value="C:site of polarized growth"/>
    <property type="evidence" value="ECO:0007669"/>
    <property type="project" value="TreeGrafter"/>
</dbReference>
<keyword evidence="13" id="KW-1185">Reference proteome</keyword>
<feature type="compositionally biased region" description="Basic and acidic residues" evidence="9">
    <location>
        <begin position="368"/>
        <end position="386"/>
    </location>
</feature>
<dbReference type="InterPro" id="IPR036028">
    <property type="entry name" value="SH3-like_dom_sf"/>
</dbReference>
<dbReference type="PROSITE" id="PS51263">
    <property type="entry name" value="ADF_H"/>
    <property type="match status" value="1"/>
</dbReference>
<dbReference type="RefSeq" id="XP_041404357.1">
    <property type="nucleotide sequence ID" value="XM_041548423.1"/>
</dbReference>
<feature type="region of interest" description="Disordered" evidence="9">
    <location>
        <begin position="264"/>
        <end position="590"/>
    </location>
</feature>
<dbReference type="EMBL" id="CAEFZW010000001">
    <property type="protein sequence ID" value="CAB4252319.1"/>
    <property type="molecule type" value="Genomic_DNA"/>
</dbReference>
<evidence type="ECO:0000256" key="1">
    <source>
        <dbReference type="ARBA" id="ARBA00004245"/>
    </source>
</evidence>
<evidence type="ECO:0000256" key="2">
    <source>
        <dbReference type="ARBA" id="ARBA00022443"/>
    </source>
</evidence>
<feature type="domain" description="SH3" evidence="10">
    <location>
        <begin position="573"/>
        <end position="633"/>
    </location>
</feature>
<protein>
    <recommendedName>
        <fullName evidence="7">Actin-binding protein</fullName>
    </recommendedName>
</protein>
<feature type="compositionally biased region" description="Acidic residues" evidence="9">
    <location>
        <begin position="448"/>
        <end position="466"/>
    </location>
</feature>
<comment type="caution">
    <text evidence="12">The sequence shown here is derived from an EMBL/GenBank/DDBJ whole genome shotgun (WGS) entry which is preliminary data.</text>
</comment>
<keyword evidence="2 8" id="KW-0728">SH3 domain</keyword>
<evidence type="ECO:0000256" key="4">
    <source>
        <dbReference type="ARBA" id="ARBA00022737"/>
    </source>
</evidence>
<dbReference type="GO" id="GO:0030833">
    <property type="term" value="P:regulation of actin filament polymerization"/>
    <property type="evidence" value="ECO:0007669"/>
    <property type="project" value="TreeGrafter"/>
</dbReference>
<dbReference type="PANTHER" id="PTHR10829:SF25">
    <property type="entry name" value="DREBRIN-LIKE PROTEIN"/>
    <property type="match status" value="1"/>
</dbReference>
<keyword evidence="5" id="KW-0009">Actin-binding</keyword>
<dbReference type="PRINTS" id="PR00452">
    <property type="entry name" value="SH3DOMAIN"/>
</dbReference>
<dbReference type="PROSITE" id="PS50002">
    <property type="entry name" value="SH3"/>
    <property type="match status" value="1"/>
</dbReference>
<evidence type="ECO:0000256" key="3">
    <source>
        <dbReference type="ARBA" id="ARBA00022490"/>
    </source>
</evidence>
<keyword evidence="6" id="KW-0206">Cytoskeleton</keyword>
<dbReference type="FunFam" id="2.30.30.40:FF:000277">
    <property type="entry name" value="Actin-binding protein"/>
    <property type="match status" value="1"/>
</dbReference>
<dbReference type="Gene3D" id="2.30.30.40">
    <property type="entry name" value="SH3 Domains"/>
    <property type="match status" value="1"/>
</dbReference>
<evidence type="ECO:0000313" key="12">
    <source>
        <dbReference type="EMBL" id="CAB4252319.1"/>
    </source>
</evidence>
<keyword evidence="3" id="KW-0963">Cytoplasm</keyword>
<feature type="compositionally biased region" description="Acidic residues" evidence="9">
    <location>
        <begin position="529"/>
        <end position="544"/>
    </location>
</feature>
<keyword evidence="4" id="KW-0677">Repeat</keyword>
<sequence>MALEPIDCTTHSREIEQEYQKVVRGTTDDTTWLIISPNAQKEYVPSSTGSDFSDFLQSFDDGKVEFGIARVSPPGSDVAKVILIGWCPDSAPMKPRASFASNFGTVANSVLQGYHVQVTARDEDDLDERELLTKISNAAGARYSIQAKAPTSSSSASSAPVKKIFTPPVKKTESPAKNEVVLPPVRQEERPSINNTTKQYASEDADDWDEPEIKERDFETNPLSGNKSTYQPIGKIDLKKVIAEETAKEDPRLVHKIDPMADIAHLKEESKEHRDHDLDNLLKQEKPHTSSTSSAISGTKPPLVKSDFGRNDNSDKVIQGFKTEKSPAQLWAEKKMKQNQQNNEVEEPSSTNLENKTDTSNFNEPESGVDHSDEMKIGDLKSRFEKLGAGNEEDTDFVPPVNKPSIIAPKTFGQPATASEPPVREEKKPFVPGNVGQRLPGMHIEVSEHEDEDNDDDWGEDDDEEETPRRQLPPPVMVARDSEPQMPLPPRRTEPEPAQVEEEEEEEQEEQETPVPSLPSRNVASESELAQEEEQEEEQQEIEESSPALPTRSGVPPPPPQRATEAAEPEPTKEAPWATAEYDYEAGEDNELTFAETDKIINIEFVDDDWWLGELESTGQKGLFPSNYVTLGN</sequence>
<feature type="compositionally biased region" description="Acidic residues" evidence="9">
    <location>
        <begin position="499"/>
        <end position="512"/>
    </location>
</feature>
<dbReference type="GeneID" id="64855443"/>
<dbReference type="Pfam" id="PF00241">
    <property type="entry name" value="Cofilin_ADF"/>
    <property type="match status" value="1"/>
</dbReference>
<dbReference type="Pfam" id="PF00018">
    <property type="entry name" value="SH3_1"/>
    <property type="match status" value="1"/>
</dbReference>
<dbReference type="Gene3D" id="3.40.20.10">
    <property type="entry name" value="Severin"/>
    <property type="match status" value="1"/>
</dbReference>
<dbReference type="CDD" id="cd11281">
    <property type="entry name" value="ADF_drebrin_like"/>
    <property type="match status" value="1"/>
</dbReference>